<evidence type="ECO:0000259" key="1">
    <source>
        <dbReference type="Pfam" id="PF04230"/>
    </source>
</evidence>
<keyword evidence="3" id="KW-1185">Reference proteome</keyword>
<proteinExistence type="predicted"/>
<keyword evidence="2" id="KW-0808">Transferase</keyword>
<comment type="caution">
    <text evidence="2">The sequence shown here is derived from an EMBL/GenBank/DDBJ whole genome shotgun (WGS) entry which is preliminary data.</text>
</comment>
<dbReference type="RefSeq" id="WP_152828517.1">
    <property type="nucleotide sequence ID" value="NZ_WHUT02000016.1"/>
</dbReference>
<dbReference type="InterPro" id="IPR007345">
    <property type="entry name" value="Polysacch_pyruvyl_Trfase"/>
</dbReference>
<protein>
    <submittedName>
        <fullName evidence="2">Polysaccharide pyruvyl transferase family protein</fullName>
    </submittedName>
</protein>
<evidence type="ECO:0000313" key="2">
    <source>
        <dbReference type="EMBL" id="NUB46524.1"/>
    </source>
</evidence>
<dbReference type="Pfam" id="PF04230">
    <property type="entry name" value="PS_pyruv_trans"/>
    <property type="match status" value="1"/>
</dbReference>
<sequence>MKNPYISGLFPYIFDPEEKDSEGLLKLSGRNLGNFMFCSSARRFIRTTTKTDRQSVDLEVVKRECDGIVILAANWLQPRNDFTGLAARIEKANVPTVILGLGAQSHDGKIPDLHPGMLRFLKAVSERCVSLSVRGTFSAEVLEHHGITNVTVTGCPSLLWHMTHSAAVTRQTAPGQIGRISVSGTLPDQVNPKGDDARMRLTRFILKQALEEGYDYVAQTELPLMQAHRGELTDAHTVEHDFLRHVFSPADEAQTQAYLARHIRVFTNIPEWLAYCANQDFVIGTRLHGVIAGLLAGTPSMLITHDTRTEEMAQFAGIPAVRSTDLLAAGRMDMEALLARADFAAFNTRQVAYFRNFIQFLDANAVPHRLGAI</sequence>
<dbReference type="GO" id="GO:0016740">
    <property type="term" value="F:transferase activity"/>
    <property type="evidence" value="ECO:0007669"/>
    <property type="project" value="UniProtKB-KW"/>
</dbReference>
<feature type="domain" description="Polysaccharide pyruvyl transferase" evidence="1">
    <location>
        <begin position="50"/>
        <end position="306"/>
    </location>
</feature>
<dbReference type="AlphaFoldDB" id="A0A8X8GYC0"/>
<reference evidence="2" key="1">
    <citation type="submission" date="2020-05" db="EMBL/GenBank/DDBJ databases">
        <title>Fertoebacter nigrum gen. nov., sp. nov., a new member of the family Rhodobacteraceae.</title>
        <authorList>
            <person name="Szuroczki S."/>
            <person name="Abbaszade G."/>
            <person name="Buni D."/>
            <person name="Schumann P."/>
            <person name="Toth E."/>
        </authorList>
    </citation>
    <scope>NUCLEOTIDE SEQUENCE</scope>
    <source>
        <strain evidence="2">RG-N-1a</strain>
    </source>
</reference>
<evidence type="ECO:0000313" key="3">
    <source>
        <dbReference type="Proteomes" id="UP000484076"/>
    </source>
</evidence>
<gene>
    <name evidence="2" type="ORF">GEU84_019195</name>
</gene>
<dbReference type="EMBL" id="WHUT02000016">
    <property type="protein sequence ID" value="NUB46524.1"/>
    <property type="molecule type" value="Genomic_DNA"/>
</dbReference>
<name>A0A8X8GYC0_9RHOB</name>
<organism evidence="2 3">
    <name type="scientific">Fertoeibacter niger</name>
    <dbReference type="NCBI Taxonomy" id="2656921"/>
    <lineage>
        <taxon>Bacteria</taxon>
        <taxon>Pseudomonadati</taxon>
        <taxon>Pseudomonadota</taxon>
        <taxon>Alphaproteobacteria</taxon>
        <taxon>Rhodobacterales</taxon>
        <taxon>Paracoccaceae</taxon>
        <taxon>Fertoeibacter</taxon>
    </lineage>
</organism>
<accession>A0A8X8GYC0</accession>
<dbReference type="Proteomes" id="UP000484076">
    <property type="component" value="Unassembled WGS sequence"/>
</dbReference>